<protein>
    <submittedName>
        <fullName evidence="1">Uncharacterized protein</fullName>
    </submittedName>
</protein>
<accession>A0A4R6RHT8</accession>
<name>A0A4R6RHT8_9HYPH</name>
<proteinExistence type="predicted"/>
<reference evidence="1 2" key="1">
    <citation type="submission" date="2019-03" db="EMBL/GenBank/DDBJ databases">
        <title>Genomic Encyclopedia of Type Strains, Phase IV (KMG-IV): sequencing the most valuable type-strain genomes for metagenomic binning, comparative biology and taxonomic classification.</title>
        <authorList>
            <person name="Goeker M."/>
        </authorList>
    </citation>
    <scope>NUCLEOTIDE SEQUENCE [LARGE SCALE GENOMIC DNA]</scope>
    <source>
        <strain evidence="1 2">DSM 102969</strain>
    </source>
</reference>
<keyword evidence="2" id="KW-1185">Reference proteome</keyword>
<comment type="caution">
    <text evidence="1">The sequence shown here is derived from an EMBL/GenBank/DDBJ whole genome shotgun (WGS) entry which is preliminary data.</text>
</comment>
<organism evidence="1 2">
    <name type="scientific">Oharaeibacter diazotrophicus</name>
    <dbReference type="NCBI Taxonomy" id="1920512"/>
    <lineage>
        <taxon>Bacteria</taxon>
        <taxon>Pseudomonadati</taxon>
        <taxon>Pseudomonadota</taxon>
        <taxon>Alphaproteobacteria</taxon>
        <taxon>Hyphomicrobiales</taxon>
        <taxon>Pleomorphomonadaceae</taxon>
        <taxon>Oharaeibacter</taxon>
    </lineage>
</organism>
<sequence length="120" mass="13672">MEYSTLNYVEKIIMKEEDGIRPNLLLGSNLQLSELENIVGPIPADKRNAARATAYELYERYRSCGLSHEDTVDLLRSHFGEEAQSVRTKNLMIRVFETIRVGGNLARILDYFDGGGPWHL</sequence>
<evidence type="ECO:0000313" key="2">
    <source>
        <dbReference type="Proteomes" id="UP000294547"/>
    </source>
</evidence>
<evidence type="ECO:0000313" key="1">
    <source>
        <dbReference type="EMBL" id="TDP85407.1"/>
    </source>
</evidence>
<dbReference type="AlphaFoldDB" id="A0A4R6RHT8"/>
<gene>
    <name evidence="1" type="ORF">EDD54_2260</name>
</gene>
<dbReference type="Proteomes" id="UP000294547">
    <property type="component" value="Unassembled WGS sequence"/>
</dbReference>
<dbReference type="EMBL" id="SNXY01000007">
    <property type="protein sequence ID" value="TDP85407.1"/>
    <property type="molecule type" value="Genomic_DNA"/>
</dbReference>